<name>A0A2T1E0R3_9CYAN</name>
<dbReference type="OrthoDB" id="9971258at2"/>
<sequence>MPLLDHEKHLLYELFGIPYEPIAVETGEYGMPITQAILDPIQAPATRLKAAISSIDADETKVVRVREILAAYSDLSLDPSPIERNGYSLRPGKNIRLYRRLLFTYTGLISDINTHGNRLPLG</sequence>
<dbReference type="EMBL" id="PVWK01000111">
    <property type="protein sequence ID" value="PSB26214.1"/>
    <property type="molecule type" value="Genomic_DNA"/>
</dbReference>
<protein>
    <submittedName>
        <fullName evidence="1">Uncharacterized protein</fullName>
    </submittedName>
</protein>
<proteinExistence type="predicted"/>
<evidence type="ECO:0000313" key="1">
    <source>
        <dbReference type="EMBL" id="PSB26214.1"/>
    </source>
</evidence>
<comment type="caution">
    <text evidence="1">The sequence shown here is derived from an EMBL/GenBank/DDBJ whole genome shotgun (WGS) entry which is preliminary data.</text>
</comment>
<dbReference type="AlphaFoldDB" id="A0A2T1E0R3"/>
<accession>A0A2T1E0R3</accession>
<dbReference type="Proteomes" id="UP000239576">
    <property type="component" value="Unassembled WGS sequence"/>
</dbReference>
<gene>
    <name evidence="1" type="ORF">C7B82_20565</name>
</gene>
<organism evidence="1 2">
    <name type="scientific">Stenomitos frigidus ULC18</name>
    <dbReference type="NCBI Taxonomy" id="2107698"/>
    <lineage>
        <taxon>Bacteria</taxon>
        <taxon>Bacillati</taxon>
        <taxon>Cyanobacteriota</taxon>
        <taxon>Cyanophyceae</taxon>
        <taxon>Leptolyngbyales</taxon>
        <taxon>Leptolyngbyaceae</taxon>
        <taxon>Stenomitos</taxon>
    </lineage>
</organism>
<evidence type="ECO:0000313" key="2">
    <source>
        <dbReference type="Proteomes" id="UP000239576"/>
    </source>
</evidence>
<reference evidence="1 2" key="2">
    <citation type="submission" date="2018-03" db="EMBL/GenBank/DDBJ databases">
        <title>The ancient ancestry and fast evolution of plastids.</title>
        <authorList>
            <person name="Moore K.R."/>
            <person name="Magnabosco C."/>
            <person name="Momper L."/>
            <person name="Gold D.A."/>
            <person name="Bosak T."/>
            <person name="Fournier G.P."/>
        </authorList>
    </citation>
    <scope>NUCLEOTIDE SEQUENCE [LARGE SCALE GENOMIC DNA]</scope>
    <source>
        <strain evidence="1 2">ULC18</strain>
    </source>
</reference>
<keyword evidence="2" id="KW-1185">Reference proteome</keyword>
<dbReference type="RefSeq" id="WP_106258188.1">
    <property type="nucleotide sequence ID" value="NZ_CAWNSW010000045.1"/>
</dbReference>
<reference evidence="2" key="1">
    <citation type="submission" date="2018-02" db="EMBL/GenBank/DDBJ databases">
        <authorList>
            <person name="Moore K."/>
            <person name="Momper L."/>
        </authorList>
    </citation>
    <scope>NUCLEOTIDE SEQUENCE [LARGE SCALE GENOMIC DNA]</scope>
    <source>
        <strain evidence="2">ULC18</strain>
    </source>
</reference>